<accession>A0A3N2Q8F2</accession>
<dbReference type="OrthoDB" id="6513042at2759"/>
<keyword evidence="1" id="KW-0808">Transferase</keyword>
<dbReference type="EMBL" id="ML119051">
    <property type="protein sequence ID" value="ROT42967.1"/>
    <property type="molecule type" value="Genomic_DNA"/>
</dbReference>
<feature type="domain" description="RDRP core" evidence="2">
    <location>
        <begin position="114"/>
        <end position="197"/>
    </location>
</feature>
<keyword evidence="1" id="KW-0548">Nucleotidyltransferase</keyword>
<dbReference type="RefSeq" id="XP_028470773.1">
    <property type="nucleotide sequence ID" value="XM_028608035.1"/>
</dbReference>
<dbReference type="AlphaFoldDB" id="A0A3N2Q8F2"/>
<dbReference type="InterPro" id="IPR007855">
    <property type="entry name" value="RDRP"/>
</dbReference>
<organism evidence="3 4">
    <name type="scientific">Sodiomyces alkalinus (strain CBS 110278 / VKM F-3762 / F11)</name>
    <name type="common">Alkaliphilic filamentous fungus</name>
    <dbReference type="NCBI Taxonomy" id="1314773"/>
    <lineage>
        <taxon>Eukaryota</taxon>
        <taxon>Fungi</taxon>
        <taxon>Dikarya</taxon>
        <taxon>Ascomycota</taxon>
        <taxon>Pezizomycotina</taxon>
        <taxon>Sordariomycetes</taxon>
        <taxon>Hypocreomycetidae</taxon>
        <taxon>Glomerellales</taxon>
        <taxon>Plectosphaerellaceae</taxon>
        <taxon>Sodiomyces</taxon>
    </lineage>
</organism>
<dbReference type="GO" id="GO:0031380">
    <property type="term" value="C:nuclear RNA-directed RNA polymerase complex"/>
    <property type="evidence" value="ECO:0007669"/>
    <property type="project" value="TreeGrafter"/>
</dbReference>
<dbReference type="Proteomes" id="UP000272025">
    <property type="component" value="Unassembled WGS sequence"/>
</dbReference>
<dbReference type="EC" id="2.7.7.48" evidence="1"/>
<dbReference type="Pfam" id="PF05183">
    <property type="entry name" value="RdRP"/>
    <property type="match status" value="2"/>
</dbReference>
<dbReference type="PANTHER" id="PTHR23079">
    <property type="entry name" value="RNA-DEPENDENT RNA POLYMERASE"/>
    <property type="match status" value="1"/>
</dbReference>
<name>A0A3N2Q8F2_SODAK</name>
<gene>
    <name evidence="3" type="ORF">SODALDRAFT_27691</name>
</gene>
<proteinExistence type="inferred from homology"/>
<evidence type="ECO:0000256" key="1">
    <source>
        <dbReference type="RuleBase" id="RU363098"/>
    </source>
</evidence>
<comment type="catalytic activity">
    <reaction evidence="1">
        <text>RNA(n) + a ribonucleoside 5'-triphosphate = RNA(n+1) + diphosphate</text>
        <dbReference type="Rhea" id="RHEA:21248"/>
        <dbReference type="Rhea" id="RHEA-COMP:14527"/>
        <dbReference type="Rhea" id="RHEA-COMP:17342"/>
        <dbReference type="ChEBI" id="CHEBI:33019"/>
        <dbReference type="ChEBI" id="CHEBI:61557"/>
        <dbReference type="ChEBI" id="CHEBI:140395"/>
        <dbReference type="EC" id="2.7.7.48"/>
    </reaction>
</comment>
<keyword evidence="1" id="KW-0696">RNA-directed RNA polymerase</keyword>
<dbReference type="GeneID" id="39576513"/>
<dbReference type="PANTHER" id="PTHR23079:SF55">
    <property type="entry name" value="RNA-DIRECTED RNA POLYMERASE"/>
    <property type="match status" value="1"/>
</dbReference>
<keyword evidence="4" id="KW-1185">Reference proteome</keyword>
<comment type="similarity">
    <text evidence="1">Belongs to the RdRP family.</text>
</comment>
<reference evidence="3 4" key="1">
    <citation type="journal article" date="2018" name="Mol. Ecol.">
        <title>The obligate alkalophilic soda-lake fungus Sodiomyces alkalinus has shifted to a protein diet.</title>
        <authorList>
            <person name="Grum-Grzhimaylo A.A."/>
            <person name="Falkoski D.L."/>
            <person name="van den Heuvel J."/>
            <person name="Valero-Jimenez C.A."/>
            <person name="Min B."/>
            <person name="Choi I.G."/>
            <person name="Lipzen A."/>
            <person name="Daum C.G."/>
            <person name="Aanen D.K."/>
            <person name="Tsang A."/>
            <person name="Henrissat B."/>
            <person name="Bilanenko E.N."/>
            <person name="de Vries R.P."/>
            <person name="van Kan J.A.L."/>
            <person name="Grigoriev I.V."/>
            <person name="Debets A.J.M."/>
        </authorList>
    </citation>
    <scope>NUCLEOTIDE SEQUENCE [LARGE SCALE GENOMIC DNA]</scope>
    <source>
        <strain evidence="3 4">F11</strain>
    </source>
</reference>
<sequence length="359" mass="40386">MNPKAFNAVLKDTITLDDRVWDFQLPNLPSHSVLDKNNLVKTIVFTTNADKRRQEIRLRLEPLGTNRAVTGEPPSRFLVVSALEFRPLHVPASVRGGGATSSGKEVKGTHPATARECTEYLIRLLRAGVRVQGTHYNFYGHSNSQLKSRTCFLFAASRDEIAAKVAALGDFTGMKTAAKMAKRIGLLFSSSRTVLTIDPARYLARRTRVVFRNTRYTPSVFQIRYRGYKGVVTVDPRMKPPGPVLRLRKSMKKFSGGNDYSFAVVEHSKPFVFGYLNDEVVILLQFLGIEQSVFLRKQQEHFEFLSAAQVDPRSAFRFLSYLNRPDLAEKVLMTSLEDVRPVWSHSLGCYSAYATPGMS</sequence>
<protein>
    <recommendedName>
        <fullName evidence="1">RNA-dependent RNA polymerase</fullName>
        <ecNumber evidence="1">2.7.7.48</ecNumber>
    </recommendedName>
</protein>
<dbReference type="GO" id="GO:0030422">
    <property type="term" value="P:siRNA processing"/>
    <property type="evidence" value="ECO:0007669"/>
    <property type="project" value="TreeGrafter"/>
</dbReference>
<feature type="domain" description="RDRP core" evidence="2">
    <location>
        <begin position="204"/>
        <end position="330"/>
    </location>
</feature>
<dbReference type="InterPro" id="IPR057596">
    <property type="entry name" value="RDRP_core"/>
</dbReference>
<dbReference type="STRING" id="1314773.A0A3N2Q8F2"/>
<evidence type="ECO:0000259" key="2">
    <source>
        <dbReference type="Pfam" id="PF05183"/>
    </source>
</evidence>
<keyword evidence="1" id="KW-0694">RNA-binding</keyword>
<dbReference type="GO" id="GO:0003723">
    <property type="term" value="F:RNA binding"/>
    <property type="evidence" value="ECO:0007669"/>
    <property type="project" value="UniProtKB-KW"/>
</dbReference>
<dbReference type="GO" id="GO:0003968">
    <property type="term" value="F:RNA-directed RNA polymerase activity"/>
    <property type="evidence" value="ECO:0007669"/>
    <property type="project" value="UniProtKB-KW"/>
</dbReference>
<evidence type="ECO:0000313" key="4">
    <source>
        <dbReference type="Proteomes" id="UP000272025"/>
    </source>
</evidence>
<evidence type="ECO:0000313" key="3">
    <source>
        <dbReference type="EMBL" id="ROT42967.1"/>
    </source>
</evidence>